<organism evidence="2">
    <name type="scientific">marine metagenome</name>
    <dbReference type="NCBI Taxonomy" id="408172"/>
    <lineage>
        <taxon>unclassified sequences</taxon>
        <taxon>metagenomes</taxon>
        <taxon>ecological metagenomes</taxon>
    </lineage>
</organism>
<dbReference type="SUPFAM" id="SSF52821">
    <property type="entry name" value="Rhodanese/Cell cycle control phosphatase"/>
    <property type="match status" value="1"/>
</dbReference>
<reference evidence="2" key="1">
    <citation type="submission" date="2018-05" db="EMBL/GenBank/DDBJ databases">
        <authorList>
            <person name="Lanie J.A."/>
            <person name="Ng W.-L."/>
            <person name="Kazmierczak K.M."/>
            <person name="Andrzejewski T.M."/>
            <person name="Davidsen T.M."/>
            <person name="Wayne K.J."/>
            <person name="Tettelin H."/>
            <person name="Glass J.I."/>
            <person name="Rusch D."/>
            <person name="Podicherti R."/>
            <person name="Tsui H.-C.T."/>
            <person name="Winkler M.E."/>
        </authorList>
    </citation>
    <scope>NUCLEOTIDE SEQUENCE</scope>
</reference>
<evidence type="ECO:0000259" key="1">
    <source>
        <dbReference type="PROSITE" id="PS50206"/>
    </source>
</evidence>
<dbReference type="PROSITE" id="PS50206">
    <property type="entry name" value="RHODANESE_3"/>
    <property type="match status" value="1"/>
</dbReference>
<evidence type="ECO:0000313" key="2">
    <source>
        <dbReference type="EMBL" id="SVD11631.1"/>
    </source>
</evidence>
<dbReference type="InterPro" id="IPR001763">
    <property type="entry name" value="Rhodanese-like_dom"/>
</dbReference>
<feature type="domain" description="Rhodanese" evidence="1">
    <location>
        <begin position="12"/>
        <end position="92"/>
    </location>
</feature>
<dbReference type="SMART" id="SM00450">
    <property type="entry name" value="RHOD"/>
    <property type="match status" value="1"/>
</dbReference>
<dbReference type="AlphaFoldDB" id="A0A382SRX7"/>
<proteinExistence type="predicted"/>
<name>A0A382SRX7_9ZZZZ</name>
<dbReference type="InterPro" id="IPR036873">
    <property type="entry name" value="Rhodanese-like_dom_sf"/>
</dbReference>
<accession>A0A382SRX7</accession>
<gene>
    <name evidence="2" type="ORF">METZ01_LOCUS364485</name>
</gene>
<dbReference type="InterPro" id="IPR050229">
    <property type="entry name" value="GlpE_sulfurtransferase"/>
</dbReference>
<dbReference type="EMBL" id="UINC01130515">
    <property type="protein sequence ID" value="SVD11631.1"/>
    <property type="molecule type" value="Genomic_DNA"/>
</dbReference>
<dbReference type="Pfam" id="PF00581">
    <property type="entry name" value="Rhodanese"/>
    <property type="match status" value="1"/>
</dbReference>
<dbReference type="PANTHER" id="PTHR43031">
    <property type="entry name" value="FAD-DEPENDENT OXIDOREDUCTASE"/>
    <property type="match status" value="1"/>
</dbReference>
<dbReference type="Gene3D" id="3.40.250.10">
    <property type="entry name" value="Rhodanese-like domain"/>
    <property type="match status" value="1"/>
</dbReference>
<dbReference type="PANTHER" id="PTHR43031:SF1">
    <property type="entry name" value="PYRIDINE NUCLEOTIDE-DISULPHIDE OXIDOREDUCTASE"/>
    <property type="match status" value="1"/>
</dbReference>
<protein>
    <recommendedName>
        <fullName evidence="1">Rhodanese domain-containing protein</fullName>
    </recommendedName>
</protein>
<sequence length="93" mass="10836">MELLEISQEDARKSKGVYLDVRRKNERDRGHVEKDIHIPTAELEQRYEELPKDKEIIVYCGGGSRSLYSTLFLQSKGYKAKSLQGGYKRYHSD</sequence>